<dbReference type="AlphaFoldDB" id="A0A367XG04"/>
<comment type="caution">
    <text evidence="1">The sequence shown here is derived from an EMBL/GenBank/DDBJ whole genome shotgun (WGS) entry which is preliminary data.</text>
</comment>
<dbReference type="OrthoDB" id="7766386at2"/>
<dbReference type="Proteomes" id="UP000252517">
    <property type="component" value="Unassembled WGS sequence"/>
</dbReference>
<name>A0A367XG04_9PROT</name>
<dbReference type="RefSeq" id="WP_114087440.1">
    <property type="nucleotide sequence ID" value="NZ_JPWH01000003.1"/>
</dbReference>
<dbReference type="EMBL" id="JPWH01000003">
    <property type="protein sequence ID" value="RCK52567.1"/>
    <property type="molecule type" value="Genomic_DNA"/>
</dbReference>
<proteinExistence type="predicted"/>
<evidence type="ECO:0000313" key="2">
    <source>
        <dbReference type="Proteomes" id="UP000252517"/>
    </source>
</evidence>
<organism evidence="1 2">
    <name type="scientific">Thalassospira profundimaris</name>
    <dbReference type="NCBI Taxonomy" id="502049"/>
    <lineage>
        <taxon>Bacteria</taxon>
        <taxon>Pseudomonadati</taxon>
        <taxon>Pseudomonadota</taxon>
        <taxon>Alphaproteobacteria</taxon>
        <taxon>Rhodospirillales</taxon>
        <taxon>Thalassospiraceae</taxon>
        <taxon>Thalassospira</taxon>
    </lineage>
</organism>
<accession>A0A367XG04</accession>
<evidence type="ECO:0000313" key="1">
    <source>
        <dbReference type="EMBL" id="RCK52567.1"/>
    </source>
</evidence>
<gene>
    <name evidence="1" type="ORF">TH25_05885</name>
</gene>
<protein>
    <submittedName>
        <fullName evidence="1">Uncharacterized protein</fullName>
    </submittedName>
</protein>
<sequence>MADPDRGVMGSFVRIEDGDGVLLPGTPGGPATLGLVNFGVEDGQEAVPSVRPELGTFTHPRAKKGPVRVALVPDSSAASEVDALAKQIISLVDAFKSEMETALLPWMTAWNRQGLLSIPAAYRTGKMKGFNAWWEGEVGFWASVGDWISSAFDAAAQALLYTASEFWDWYVDLPWYDRLNPLGAYARQALEALFENAKDLWEQRDQIMALVKGFATGSIDAIEKSLEALVDIPGEIGELARLLVDKSAEWTGGLIEMIRETDVVEKLAAATFAIIMMMMPPNLWAEAIGAVEGLLPEVLIAAVFAIIAACTDGAGASFCGAV</sequence>
<reference evidence="1 2" key="1">
    <citation type="submission" date="2014-07" db="EMBL/GenBank/DDBJ databases">
        <title>Draft genome sequence of Thalassospira profundimaris S25-3-2.</title>
        <authorList>
            <person name="Lai Q."/>
            <person name="Shao Z."/>
        </authorList>
    </citation>
    <scope>NUCLEOTIDE SEQUENCE [LARGE SCALE GENOMIC DNA]</scope>
    <source>
        <strain evidence="1 2">S25-3-2</strain>
    </source>
</reference>